<name>A0A0A8Y0X9_ARUDO</name>
<dbReference type="AlphaFoldDB" id="A0A0A8Y0X9"/>
<organism evidence="2">
    <name type="scientific">Arundo donax</name>
    <name type="common">Giant reed</name>
    <name type="synonym">Donax arundinaceus</name>
    <dbReference type="NCBI Taxonomy" id="35708"/>
    <lineage>
        <taxon>Eukaryota</taxon>
        <taxon>Viridiplantae</taxon>
        <taxon>Streptophyta</taxon>
        <taxon>Embryophyta</taxon>
        <taxon>Tracheophyta</taxon>
        <taxon>Spermatophyta</taxon>
        <taxon>Magnoliopsida</taxon>
        <taxon>Liliopsida</taxon>
        <taxon>Poales</taxon>
        <taxon>Poaceae</taxon>
        <taxon>PACMAD clade</taxon>
        <taxon>Arundinoideae</taxon>
        <taxon>Arundineae</taxon>
        <taxon>Arundo</taxon>
    </lineage>
</organism>
<feature type="region of interest" description="Disordered" evidence="1">
    <location>
        <begin position="16"/>
        <end position="46"/>
    </location>
</feature>
<evidence type="ECO:0000256" key="1">
    <source>
        <dbReference type="SAM" id="MobiDB-lite"/>
    </source>
</evidence>
<proteinExistence type="predicted"/>
<accession>A0A0A8Y0X9</accession>
<protein>
    <submittedName>
        <fullName evidence="2">Uncharacterized protein</fullName>
    </submittedName>
</protein>
<feature type="compositionally biased region" description="Low complexity" evidence="1">
    <location>
        <begin position="23"/>
        <end position="37"/>
    </location>
</feature>
<evidence type="ECO:0000313" key="2">
    <source>
        <dbReference type="EMBL" id="JAD20009.1"/>
    </source>
</evidence>
<reference evidence="2" key="2">
    <citation type="journal article" date="2015" name="Data Brief">
        <title>Shoot transcriptome of the giant reed, Arundo donax.</title>
        <authorList>
            <person name="Barrero R.A."/>
            <person name="Guerrero F.D."/>
            <person name="Moolhuijzen P."/>
            <person name="Goolsby J.A."/>
            <person name="Tidwell J."/>
            <person name="Bellgard S.E."/>
            <person name="Bellgard M.I."/>
        </authorList>
    </citation>
    <scope>NUCLEOTIDE SEQUENCE</scope>
    <source>
        <tissue evidence="2">Shoot tissue taken approximately 20 cm above the soil surface</tissue>
    </source>
</reference>
<dbReference type="EMBL" id="GBRH01277886">
    <property type="protein sequence ID" value="JAD20009.1"/>
    <property type="molecule type" value="Transcribed_RNA"/>
</dbReference>
<reference evidence="2" key="1">
    <citation type="submission" date="2014-09" db="EMBL/GenBank/DDBJ databases">
        <authorList>
            <person name="Magalhaes I.L.F."/>
            <person name="Oliveira U."/>
            <person name="Santos F.R."/>
            <person name="Vidigal T.H.D.A."/>
            <person name="Brescovit A.D."/>
            <person name="Santos A.J."/>
        </authorList>
    </citation>
    <scope>NUCLEOTIDE SEQUENCE</scope>
    <source>
        <tissue evidence="2">Shoot tissue taken approximately 20 cm above the soil surface</tissue>
    </source>
</reference>
<sequence length="46" mass="4652">MSSALSAAGYTGHISFSRTMSNTSSPAPASPSTTSPPVRIPPPLVH</sequence>